<organism evidence="2 3">
    <name type="scientific">Pedobacter segetis</name>
    <dbReference type="NCBI Taxonomy" id="2793069"/>
    <lineage>
        <taxon>Bacteria</taxon>
        <taxon>Pseudomonadati</taxon>
        <taxon>Bacteroidota</taxon>
        <taxon>Sphingobacteriia</taxon>
        <taxon>Sphingobacteriales</taxon>
        <taxon>Sphingobacteriaceae</taxon>
        <taxon>Pedobacter</taxon>
    </lineage>
</organism>
<keyword evidence="3" id="KW-1185">Reference proteome</keyword>
<dbReference type="RefSeq" id="WP_200586275.1">
    <property type="nucleotide sequence ID" value="NZ_JAEHFY010000014.1"/>
</dbReference>
<name>A0ABS1BKR3_9SPHI</name>
<proteinExistence type="predicted"/>
<accession>A0ABS1BKR3</accession>
<evidence type="ECO:0000313" key="2">
    <source>
        <dbReference type="EMBL" id="MBK0383467.1"/>
    </source>
</evidence>
<gene>
    <name evidence="2" type="ORF">I5M32_10900</name>
</gene>
<dbReference type="Proteomes" id="UP000660024">
    <property type="component" value="Unassembled WGS sequence"/>
</dbReference>
<comment type="caution">
    <text evidence="2">The sequence shown here is derived from an EMBL/GenBank/DDBJ whole genome shotgun (WGS) entry which is preliminary data.</text>
</comment>
<dbReference type="EMBL" id="JAEHFY010000014">
    <property type="protein sequence ID" value="MBK0383467.1"/>
    <property type="molecule type" value="Genomic_DNA"/>
</dbReference>
<protein>
    <submittedName>
        <fullName evidence="2">Uncharacterized protein</fullName>
    </submittedName>
</protein>
<keyword evidence="1" id="KW-0732">Signal</keyword>
<evidence type="ECO:0000313" key="3">
    <source>
        <dbReference type="Proteomes" id="UP000660024"/>
    </source>
</evidence>
<evidence type="ECO:0000256" key="1">
    <source>
        <dbReference type="SAM" id="SignalP"/>
    </source>
</evidence>
<feature type="signal peptide" evidence="1">
    <location>
        <begin position="1"/>
        <end position="19"/>
    </location>
</feature>
<reference evidence="2 3" key="1">
    <citation type="submission" date="2020-12" db="EMBL/GenBank/DDBJ databases">
        <title>Bacterial novel species Pedobacter sp. SD-b isolated from soil.</title>
        <authorList>
            <person name="Jung H.-Y."/>
        </authorList>
    </citation>
    <scope>NUCLEOTIDE SEQUENCE [LARGE SCALE GENOMIC DNA]</scope>
    <source>
        <strain evidence="2 3">SD-b</strain>
    </source>
</reference>
<feature type="chain" id="PRO_5046698625" evidence="1">
    <location>
        <begin position="20"/>
        <end position="177"/>
    </location>
</feature>
<sequence>MKKRFILAIGICSSGLLNAQTRPLATPMVKQTQTAKANTNSSYKKPVTAAPLINRALPVTVNENLVFYKWKAARWFESAMWKGEISAPDFTFHGNGTVSCSSSIMNLGGNQLLNGTYTVSGNKITIIIKQDTTAILTGNLVYDDSTKKLNGSYNFQVLNGYAAGNSAQSWMKMEINP</sequence>